<sequence>MKLKLFYILVIGLALISSGVKAANLNGEIKSNIECLIREQTLVGGGKVFNISELQKAYLHDHYAPYWVKPKQINGFVSQLEHCDADGLQPTDYHLKRIKTLLSSRNVHDRARLDILLSDAFLLYVSHIQTGKTDPVKIDPQWHVILNEKNPLNYLYRLSRTTIKEVYAELISMLPYYHGLKYQLQRYRDMEANGGWKRIPDGKMLTPGMSDDRVAMVRRRLMVTGDYSGIPDADSTFYDNTLKAAVINYQKRNGLEDLGNIGPQTLGEMNVPVEERIKQIQINMERLRWLPQRLPSYYLLVTIYDFSLSVFDNYKEVGTYPVIVGRSYRQTPVFHSTMRYLVFNPVWTIPSTVLKNDILPEVKKNTDYLNEKHITVSDAAGKVLDPKHIDWNDEKVSRYVYRQAPGVDNSLGAVKFIFPNPYDVYLHDTPHRELFERSQRTFSSGCIRVEHPLALAAYLLRNQDDWNQEKIDQTVASGQTTKVVLKKQPEVYLLYLTAWTDTKGNMQFRDDIYQRDTRVYQGLTTRPQSE</sequence>
<dbReference type="PROSITE" id="PS52029">
    <property type="entry name" value="LD_TPASE"/>
    <property type="match status" value="1"/>
</dbReference>
<evidence type="ECO:0000256" key="6">
    <source>
        <dbReference type="ARBA" id="ARBA00023316"/>
    </source>
</evidence>
<dbReference type="InterPro" id="IPR045380">
    <property type="entry name" value="LD_TPept_scaffold_dom"/>
</dbReference>
<dbReference type="EMBL" id="BLAU01000001">
    <property type="protein sequence ID" value="GET21740.1"/>
    <property type="molecule type" value="Genomic_DNA"/>
</dbReference>
<keyword evidence="3" id="KW-0808">Transferase</keyword>
<feature type="chain" id="PRO_5015154922" evidence="8">
    <location>
        <begin position="23"/>
        <end position="530"/>
    </location>
</feature>
<comment type="pathway">
    <text evidence="1 7">Cell wall biogenesis; peptidoglycan biosynthesis.</text>
</comment>
<evidence type="ECO:0000256" key="4">
    <source>
        <dbReference type="ARBA" id="ARBA00022960"/>
    </source>
</evidence>
<dbReference type="InterPro" id="IPR005490">
    <property type="entry name" value="LD_TPept_cat_dom"/>
</dbReference>
<dbReference type="EMBL" id="PYGC01000004">
    <property type="protein sequence ID" value="PSK83379.1"/>
    <property type="molecule type" value="Genomic_DNA"/>
</dbReference>
<evidence type="ECO:0000256" key="8">
    <source>
        <dbReference type="SAM" id="SignalP"/>
    </source>
</evidence>
<evidence type="ECO:0000256" key="5">
    <source>
        <dbReference type="ARBA" id="ARBA00022984"/>
    </source>
</evidence>
<dbReference type="SUPFAM" id="SSF141523">
    <property type="entry name" value="L,D-transpeptidase catalytic domain-like"/>
    <property type="match status" value="1"/>
</dbReference>
<dbReference type="PANTHER" id="PTHR41533">
    <property type="entry name" value="L,D-TRANSPEPTIDASE HI_1667-RELATED"/>
    <property type="match status" value="1"/>
</dbReference>
<keyword evidence="5 7" id="KW-0573">Peptidoglycan synthesis</keyword>
<reference evidence="11 12" key="1">
    <citation type="submission" date="2018-03" db="EMBL/GenBank/DDBJ databases">
        <title>Genomic Encyclopedia of Archaeal and Bacterial Type Strains, Phase II (KMG-II): from individual species to whole genera.</title>
        <authorList>
            <person name="Goeker M."/>
        </authorList>
    </citation>
    <scope>NUCLEOTIDE SEQUENCE [LARGE SCALE GENOMIC DNA]</scope>
    <source>
        <strain evidence="11 12">DSM 27267</strain>
    </source>
</reference>
<evidence type="ECO:0000313" key="11">
    <source>
        <dbReference type="EMBL" id="PSK83379.1"/>
    </source>
</evidence>
<reference evidence="10 13" key="2">
    <citation type="submission" date="2019-10" db="EMBL/GenBank/DDBJ databases">
        <title>Prolixibacter strains distinguished by the presence of nitrate reductase genes were adept at nitrate-dependent anaerobic corrosion of metallic iron and carbon steel.</title>
        <authorList>
            <person name="Iino T."/>
            <person name="Shono N."/>
            <person name="Ito K."/>
            <person name="Nakamura R."/>
            <person name="Sueoka K."/>
            <person name="Harayama S."/>
            <person name="Ohkuma M."/>
        </authorList>
    </citation>
    <scope>NUCLEOTIDE SEQUENCE [LARGE SCALE GENOMIC DNA]</scope>
    <source>
        <strain evidence="10 13">MIC1-1</strain>
    </source>
</reference>
<dbReference type="Gene3D" id="2.40.440.10">
    <property type="entry name" value="L,D-transpeptidase catalytic domain-like"/>
    <property type="match status" value="1"/>
</dbReference>
<dbReference type="InterPro" id="IPR038063">
    <property type="entry name" value="Transpep_catalytic_dom"/>
</dbReference>
<feature type="domain" description="L,D-TPase catalytic" evidence="9">
    <location>
        <begin position="297"/>
        <end position="484"/>
    </location>
</feature>
<keyword evidence="6 7" id="KW-0961">Cell wall biogenesis/degradation</keyword>
<feature type="active site" description="Proton donor/acceptor" evidence="7">
    <location>
        <position position="427"/>
    </location>
</feature>
<name>A0A2P8CER9_9BACT</name>
<comment type="similarity">
    <text evidence="2">Belongs to the YkuD family.</text>
</comment>
<feature type="active site" description="Nucleophile" evidence="7">
    <location>
        <position position="446"/>
    </location>
</feature>
<dbReference type="UniPathway" id="UPA00219"/>
<organism evidence="11 12">
    <name type="scientific">Prolixibacter denitrificans</name>
    <dbReference type="NCBI Taxonomy" id="1541063"/>
    <lineage>
        <taxon>Bacteria</taxon>
        <taxon>Pseudomonadati</taxon>
        <taxon>Bacteroidota</taxon>
        <taxon>Bacteroidia</taxon>
        <taxon>Marinilabiliales</taxon>
        <taxon>Prolixibacteraceae</taxon>
        <taxon>Prolixibacter</taxon>
    </lineage>
</organism>
<dbReference type="InterPro" id="IPR036365">
    <property type="entry name" value="PGBD-like_sf"/>
</dbReference>
<evidence type="ECO:0000313" key="10">
    <source>
        <dbReference type="EMBL" id="GET21740.1"/>
    </source>
</evidence>
<feature type="signal peptide" evidence="8">
    <location>
        <begin position="1"/>
        <end position="22"/>
    </location>
</feature>
<accession>A0A2P8CER9</accession>
<comment type="caution">
    <text evidence="11">The sequence shown here is derived from an EMBL/GenBank/DDBJ whole genome shotgun (WGS) entry which is preliminary data.</text>
</comment>
<dbReference type="Pfam" id="PF01471">
    <property type="entry name" value="PG_binding_1"/>
    <property type="match status" value="1"/>
</dbReference>
<evidence type="ECO:0000259" key="9">
    <source>
        <dbReference type="PROSITE" id="PS52029"/>
    </source>
</evidence>
<dbReference type="OrthoDB" id="9778545at2"/>
<keyword evidence="4 7" id="KW-0133">Cell shape</keyword>
<gene>
    <name evidence="11" type="ORF">CLV93_104309</name>
    <name evidence="10" type="ORF">JCM18694_19860</name>
</gene>
<evidence type="ECO:0000313" key="13">
    <source>
        <dbReference type="Proteomes" id="UP000396862"/>
    </source>
</evidence>
<dbReference type="Gene3D" id="1.10.101.10">
    <property type="entry name" value="PGBD-like superfamily/PGBD"/>
    <property type="match status" value="1"/>
</dbReference>
<evidence type="ECO:0000256" key="3">
    <source>
        <dbReference type="ARBA" id="ARBA00022679"/>
    </source>
</evidence>
<dbReference type="GO" id="GO:0008360">
    <property type="term" value="P:regulation of cell shape"/>
    <property type="evidence" value="ECO:0007669"/>
    <property type="project" value="UniProtKB-UniRule"/>
</dbReference>
<keyword evidence="8" id="KW-0732">Signal</keyword>
<dbReference type="Pfam" id="PF20142">
    <property type="entry name" value="Scaffold"/>
    <property type="match status" value="1"/>
</dbReference>
<evidence type="ECO:0000313" key="12">
    <source>
        <dbReference type="Proteomes" id="UP000240621"/>
    </source>
</evidence>
<dbReference type="Proteomes" id="UP000240621">
    <property type="component" value="Unassembled WGS sequence"/>
</dbReference>
<evidence type="ECO:0000256" key="7">
    <source>
        <dbReference type="PROSITE-ProRule" id="PRU01373"/>
    </source>
</evidence>
<evidence type="ECO:0000256" key="1">
    <source>
        <dbReference type="ARBA" id="ARBA00004752"/>
    </source>
</evidence>
<dbReference type="PANTHER" id="PTHR41533:SF2">
    <property type="entry name" value="BLR7131 PROTEIN"/>
    <property type="match status" value="1"/>
</dbReference>
<dbReference type="GO" id="GO:0004180">
    <property type="term" value="F:carboxypeptidase activity"/>
    <property type="evidence" value="ECO:0007669"/>
    <property type="project" value="UniProtKB-ARBA"/>
</dbReference>
<dbReference type="Proteomes" id="UP000396862">
    <property type="component" value="Unassembled WGS sequence"/>
</dbReference>
<dbReference type="CDD" id="cd16913">
    <property type="entry name" value="YkuD_like"/>
    <property type="match status" value="1"/>
</dbReference>
<dbReference type="InterPro" id="IPR052905">
    <property type="entry name" value="LD-transpeptidase_YkuD-like"/>
</dbReference>
<dbReference type="InterPro" id="IPR036366">
    <property type="entry name" value="PGBDSf"/>
</dbReference>
<dbReference type="GO" id="GO:0016740">
    <property type="term" value="F:transferase activity"/>
    <property type="evidence" value="ECO:0007669"/>
    <property type="project" value="UniProtKB-KW"/>
</dbReference>
<proteinExistence type="inferred from homology"/>
<dbReference type="Pfam" id="PF03734">
    <property type="entry name" value="YkuD"/>
    <property type="match status" value="1"/>
</dbReference>
<dbReference type="InterPro" id="IPR002477">
    <property type="entry name" value="Peptidoglycan-bd-like"/>
</dbReference>
<dbReference type="RefSeq" id="WP_106542165.1">
    <property type="nucleotide sequence ID" value="NZ_BLAU01000001.1"/>
</dbReference>
<dbReference type="GO" id="GO:0009252">
    <property type="term" value="P:peptidoglycan biosynthetic process"/>
    <property type="evidence" value="ECO:0007669"/>
    <property type="project" value="UniProtKB-UniPathway"/>
</dbReference>
<dbReference type="SUPFAM" id="SSF47090">
    <property type="entry name" value="PGBD-like"/>
    <property type="match status" value="1"/>
</dbReference>
<dbReference type="GO" id="GO:0071555">
    <property type="term" value="P:cell wall organization"/>
    <property type="evidence" value="ECO:0007669"/>
    <property type="project" value="UniProtKB-UniRule"/>
</dbReference>
<evidence type="ECO:0000256" key="2">
    <source>
        <dbReference type="ARBA" id="ARBA00005992"/>
    </source>
</evidence>
<protein>
    <submittedName>
        <fullName evidence="11">Murein L,D-transpeptidase YcbB/YkuD</fullName>
    </submittedName>
    <submittedName>
        <fullName evidence="10">Peptidoglycan-binding protein</fullName>
    </submittedName>
</protein>
<dbReference type="AlphaFoldDB" id="A0A2P8CER9"/>
<keyword evidence="13" id="KW-1185">Reference proteome</keyword>